<sequence length="70" mass="7656">DTFVGSAAYAAPEILANEQYVGPATDAWSFGVVLFSLLSGKQPFDSNGNQLMFYKKVQNAEYEMPSNISE</sequence>
<dbReference type="PROSITE" id="PS50011">
    <property type="entry name" value="PROTEIN_KINASE_DOM"/>
    <property type="match status" value="1"/>
</dbReference>
<proteinExistence type="predicted"/>
<name>A0A0L0F3Q7_9EUKA</name>
<dbReference type="InterPro" id="IPR000719">
    <property type="entry name" value="Prot_kinase_dom"/>
</dbReference>
<feature type="domain" description="Protein kinase" evidence="1">
    <location>
        <begin position="1"/>
        <end position="70"/>
    </location>
</feature>
<evidence type="ECO:0000259" key="1">
    <source>
        <dbReference type="PROSITE" id="PS50011"/>
    </source>
</evidence>
<dbReference type="InterPro" id="IPR011009">
    <property type="entry name" value="Kinase-like_dom_sf"/>
</dbReference>
<dbReference type="GO" id="GO:0004672">
    <property type="term" value="F:protein kinase activity"/>
    <property type="evidence" value="ECO:0007669"/>
    <property type="project" value="InterPro"/>
</dbReference>
<dbReference type="EMBL" id="KQ250204">
    <property type="protein sequence ID" value="KNC70808.1"/>
    <property type="molecule type" value="Genomic_DNA"/>
</dbReference>
<feature type="non-terminal residue" evidence="2">
    <location>
        <position position="1"/>
    </location>
</feature>
<feature type="non-terminal residue" evidence="2">
    <location>
        <position position="70"/>
    </location>
</feature>
<dbReference type="Gene3D" id="1.10.510.10">
    <property type="entry name" value="Transferase(Phosphotransferase) domain 1"/>
    <property type="match status" value="1"/>
</dbReference>
<dbReference type="SUPFAM" id="SSF56112">
    <property type="entry name" value="Protein kinase-like (PK-like)"/>
    <property type="match status" value="1"/>
</dbReference>
<protein>
    <recommendedName>
        <fullName evidence="1">Protein kinase domain-containing protein</fullName>
    </recommendedName>
</protein>
<dbReference type="STRING" id="667725.A0A0L0F3Q7"/>
<accession>A0A0L0F3Q7</accession>
<organism evidence="2 3">
    <name type="scientific">Sphaeroforma arctica JP610</name>
    <dbReference type="NCBI Taxonomy" id="667725"/>
    <lineage>
        <taxon>Eukaryota</taxon>
        <taxon>Ichthyosporea</taxon>
        <taxon>Ichthyophonida</taxon>
        <taxon>Sphaeroforma</taxon>
    </lineage>
</organism>
<dbReference type="eggNOG" id="KOG0588">
    <property type="taxonomic scope" value="Eukaryota"/>
</dbReference>
<dbReference type="Proteomes" id="UP000054560">
    <property type="component" value="Unassembled WGS sequence"/>
</dbReference>
<evidence type="ECO:0000313" key="2">
    <source>
        <dbReference type="EMBL" id="KNC70808.1"/>
    </source>
</evidence>
<evidence type="ECO:0000313" key="3">
    <source>
        <dbReference type="Proteomes" id="UP000054560"/>
    </source>
</evidence>
<dbReference type="GeneID" id="25917168"/>
<dbReference type="GO" id="GO:0005524">
    <property type="term" value="F:ATP binding"/>
    <property type="evidence" value="ECO:0007669"/>
    <property type="project" value="InterPro"/>
</dbReference>
<dbReference type="OrthoDB" id="193931at2759"/>
<dbReference type="AlphaFoldDB" id="A0A0L0F3Q7"/>
<keyword evidence="3" id="KW-1185">Reference proteome</keyword>
<dbReference type="RefSeq" id="XP_014144710.1">
    <property type="nucleotide sequence ID" value="XM_014289235.1"/>
</dbReference>
<dbReference type="Pfam" id="PF00069">
    <property type="entry name" value="Pkinase"/>
    <property type="match status" value="1"/>
</dbReference>
<gene>
    <name evidence="2" type="ORF">SARC_16664</name>
</gene>
<dbReference type="InterPro" id="IPR024104">
    <property type="entry name" value="Tribbles/Ser_Thr_kinase_40"/>
</dbReference>
<dbReference type="PANTHER" id="PTHR22961">
    <property type="entry name" value="SER/THR PROTEIN KINASE-TRB"/>
    <property type="match status" value="1"/>
</dbReference>
<reference evidence="2 3" key="1">
    <citation type="submission" date="2011-02" db="EMBL/GenBank/DDBJ databases">
        <title>The Genome Sequence of Sphaeroforma arctica JP610.</title>
        <authorList>
            <consortium name="The Broad Institute Genome Sequencing Platform"/>
            <person name="Russ C."/>
            <person name="Cuomo C."/>
            <person name="Young S.K."/>
            <person name="Zeng Q."/>
            <person name="Gargeya S."/>
            <person name="Alvarado L."/>
            <person name="Berlin A."/>
            <person name="Chapman S.B."/>
            <person name="Chen Z."/>
            <person name="Freedman E."/>
            <person name="Gellesch M."/>
            <person name="Goldberg J."/>
            <person name="Griggs A."/>
            <person name="Gujja S."/>
            <person name="Heilman E."/>
            <person name="Heiman D."/>
            <person name="Howarth C."/>
            <person name="Mehta T."/>
            <person name="Neiman D."/>
            <person name="Pearson M."/>
            <person name="Roberts A."/>
            <person name="Saif S."/>
            <person name="Shea T."/>
            <person name="Shenoy N."/>
            <person name="Sisk P."/>
            <person name="Stolte C."/>
            <person name="Sykes S."/>
            <person name="White J."/>
            <person name="Yandava C."/>
            <person name="Burger G."/>
            <person name="Gray M.W."/>
            <person name="Holland P.W.H."/>
            <person name="King N."/>
            <person name="Lang F.B.F."/>
            <person name="Roger A.J."/>
            <person name="Ruiz-Trillo I."/>
            <person name="Haas B."/>
            <person name="Nusbaum C."/>
            <person name="Birren B."/>
        </authorList>
    </citation>
    <scope>NUCLEOTIDE SEQUENCE [LARGE SCALE GENOMIC DNA]</scope>
    <source>
        <strain evidence="2 3">JP610</strain>
    </source>
</reference>